<evidence type="ECO:0000256" key="1">
    <source>
        <dbReference type="SAM" id="MobiDB-lite"/>
    </source>
</evidence>
<proteinExistence type="predicted"/>
<dbReference type="AlphaFoldDB" id="A0A5A7T713"/>
<accession>A0A5A7T713</accession>
<name>A0A5A7T713_CUCMM</name>
<organism evidence="2 3">
    <name type="scientific">Cucumis melo var. makuwa</name>
    <name type="common">Oriental melon</name>
    <dbReference type="NCBI Taxonomy" id="1194695"/>
    <lineage>
        <taxon>Eukaryota</taxon>
        <taxon>Viridiplantae</taxon>
        <taxon>Streptophyta</taxon>
        <taxon>Embryophyta</taxon>
        <taxon>Tracheophyta</taxon>
        <taxon>Spermatophyta</taxon>
        <taxon>Magnoliopsida</taxon>
        <taxon>eudicotyledons</taxon>
        <taxon>Gunneridae</taxon>
        <taxon>Pentapetalae</taxon>
        <taxon>rosids</taxon>
        <taxon>fabids</taxon>
        <taxon>Cucurbitales</taxon>
        <taxon>Cucurbitaceae</taxon>
        <taxon>Benincaseae</taxon>
        <taxon>Cucumis</taxon>
    </lineage>
</organism>
<feature type="region of interest" description="Disordered" evidence="1">
    <location>
        <begin position="106"/>
        <end position="193"/>
    </location>
</feature>
<protein>
    <submittedName>
        <fullName evidence="2">NBS-LRR type resistance protein</fullName>
    </submittedName>
</protein>
<feature type="compositionally biased region" description="Polar residues" evidence="1">
    <location>
        <begin position="141"/>
        <end position="186"/>
    </location>
</feature>
<evidence type="ECO:0000313" key="2">
    <source>
        <dbReference type="EMBL" id="KAA0037255.1"/>
    </source>
</evidence>
<dbReference type="EMBL" id="SSTE01019034">
    <property type="protein sequence ID" value="KAA0037255.1"/>
    <property type="molecule type" value="Genomic_DNA"/>
</dbReference>
<feature type="compositionally biased region" description="Basic and acidic residues" evidence="1">
    <location>
        <begin position="119"/>
        <end position="128"/>
    </location>
</feature>
<dbReference type="Proteomes" id="UP000321393">
    <property type="component" value="Unassembled WGS sequence"/>
</dbReference>
<comment type="caution">
    <text evidence="2">The sequence shown here is derived from an EMBL/GenBank/DDBJ whole genome shotgun (WGS) entry which is preliminary data.</text>
</comment>
<sequence>MPFDARRESDSLHIPATEIRGAQLSNAWLGIGNHCPCTKKLATLFDGGKVQHLYEPQKSKVKPTLEEEIMRLQTEGPKLRRLVEVVRCERRSDYAFKKDGALLKNKRGTLRKQSSGSVERTHQSRDPEGCTYQSIDPEGYTYQSSDPEGCTYQSSDPEGCTYQSSDPEGCTYQSSDPEGCTYQSSDPEGYTYP</sequence>
<evidence type="ECO:0000313" key="3">
    <source>
        <dbReference type="Proteomes" id="UP000321393"/>
    </source>
</evidence>
<reference evidence="2 3" key="1">
    <citation type="submission" date="2019-08" db="EMBL/GenBank/DDBJ databases">
        <title>Draft genome sequences of two oriental melons (Cucumis melo L. var makuwa).</title>
        <authorList>
            <person name="Kwon S.-Y."/>
        </authorList>
    </citation>
    <scope>NUCLEOTIDE SEQUENCE [LARGE SCALE GENOMIC DNA]</scope>
    <source>
        <strain evidence="3">cv. SW 3</strain>
        <tissue evidence="2">Leaf</tissue>
    </source>
</reference>
<gene>
    <name evidence="2" type="ORF">E6C27_scaffold379G001830</name>
</gene>